<reference evidence="2 3" key="1">
    <citation type="submission" date="2019-08" db="EMBL/GenBank/DDBJ databases">
        <title>In-depth cultivation of the pig gut microbiome towards novel bacterial diversity and tailored functional studies.</title>
        <authorList>
            <person name="Wylensek D."/>
            <person name="Hitch T.C.A."/>
            <person name="Clavel T."/>
        </authorList>
    </citation>
    <scope>NUCLEOTIDE SEQUENCE [LARGE SCALE GENOMIC DNA]</scope>
    <source>
        <strain evidence="2 3">WCA-389-WT-5B</strain>
    </source>
</reference>
<sequence length="168" mass="18562">MKITTHQATVCGLLLALTLVLSLLPLYRMPYGGTITLGGMLPMMLIAFVYGPRVGIMAGFVYGLLNLLLNPYILHPVQVLLDYPLPFMALGLCGFFPQRPYLGMAVGVAVRYLFHFLSGVVFFASYAPATMSPAVYSLVANGSYLLPDLVICMVLYRLLPIEKFRQMM</sequence>
<comment type="caution">
    <text evidence="2">The sequence shown here is derived from an EMBL/GenBank/DDBJ whole genome shotgun (WGS) entry which is preliminary data.</text>
</comment>
<organism evidence="2 3">
    <name type="scientific">Acidaminococcus fermentans</name>
    <dbReference type="NCBI Taxonomy" id="905"/>
    <lineage>
        <taxon>Bacteria</taxon>
        <taxon>Bacillati</taxon>
        <taxon>Bacillota</taxon>
        <taxon>Negativicutes</taxon>
        <taxon>Acidaminococcales</taxon>
        <taxon>Acidaminococcaceae</taxon>
        <taxon>Acidaminococcus</taxon>
    </lineage>
</organism>
<evidence type="ECO:0000313" key="3">
    <source>
        <dbReference type="Proteomes" id="UP000441455"/>
    </source>
</evidence>
<dbReference type="GO" id="GO:0005886">
    <property type="term" value="C:plasma membrane"/>
    <property type="evidence" value="ECO:0007669"/>
    <property type="project" value="InterPro"/>
</dbReference>
<dbReference type="Pfam" id="PF09515">
    <property type="entry name" value="Thia_YuaJ"/>
    <property type="match status" value="1"/>
</dbReference>
<dbReference type="EMBL" id="VULN01000005">
    <property type="protein sequence ID" value="MSS81939.1"/>
    <property type="molecule type" value="Genomic_DNA"/>
</dbReference>
<feature type="transmembrane region" description="Helical" evidence="1">
    <location>
        <begin position="135"/>
        <end position="159"/>
    </location>
</feature>
<feature type="transmembrane region" description="Helical" evidence="1">
    <location>
        <begin position="108"/>
        <end position="129"/>
    </location>
</feature>
<dbReference type="NCBIfam" id="TIGR02357">
    <property type="entry name" value="ECF_ThiT_YuaJ"/>
    <property type="match status" value="1"/>
</dbReference>
<feature type="transmembrane region" description="Helical" evidence="1">
    <location>
        <begin position="6"/>
        <end position="27"/>
    </location>
</feature>
<evidence type="ECO:0000313" key="2">
    <source>
        <dbReference type="EMBL" id="MSS81939.1"/>
    </source>
</evidence>
<gene>
    <name evidence="2" type="primary">thiT</name>
    <name evidence="2" type="ORF">FX155_04935</name>
</gene>
<keyword evidence="1" id="KW-0472">Membrane</keyword>
<dbReference type="InterPro" id="IPR012651">
    <property type="entry name" value="Thia_Transptr_ThiT"/>
</dbReference>
<dbReference type="Proteomes" id="UP000441455">
    <property type="component" value="Unassembled WGS sequence"/>
</dbReference>
<keyword evidence="1" id="KW-0812">Transmembrane</keyword>
<dbReference type="Gene3D" id="1.10.1760.20">
    <property type="match status" value="1"/>
</dbReference>
<evidence type="ECO:0000256" key="1">
    <source>
        <dbReference type="SAM" id="Phobius"/>
    </source>
</evidence>
<protein>
    <submittedName>
        <fullName evidence="2">Energy-coupled thiamine transporter ThiT</fullName>
    </submittedName>
</protein>
<proteinExistence type="predicted"/>
<dbReference type="RefSeq" id="WP_022488378.1">
    <property type="nucleotide sequence ID" value="NZ_CALEXD010000036.1"/>
</dbReference>
<dbReference type="OrthoDB" id="9795813at2"/>
<dbReference type="GO" id="GO:0015234">
    <property type="term" value="F:thiamine transmembrane transporter activity"/>
    <property type="evidence" value="ECO:0007669"/>
    <property type="project" value="InterPro"/>
</dbReference>
<feature type="transmembrane region" description="Helical" evidence="1">
    <location>
        <begin position="39"/>
        <end position="65"/>
    </location>
</feature>
<dbReference type="AlphaFoldDB" id="A0A6N7VJR9"/>
<accession>A0A6N7VJR9</accession>
<name>A0A6N7VJR9_ACIFE</name>
<keyword evidence="1" id="KW-1133">Transmembrane helix</keyword>